<evidence type="ECO:0000256" key="4">
    <source>
        <dbReference type="ARBA" id="ARBA00023136"/>
    </source>
</evidence>
<feature type="transmembrane region" description="Helical" evidence="5">
    <location>
        <begin position="41"/>
        <end position="62"/>
    </location>
</feature>
<evidence type="ECO:0000313" key="8">
    <source>
        <dbReference type="Proteomes" id="UP000637359"/>
    </source>
</evidence>
<comment type="caution">
    <text evidence="7">The sequence shown here is derived from an EMBL/GenBank/DDBJ whole genome shotgun (WGS) entry which is preliminary data.</text>
</comment>
<keyword evidence="3 5" id="KW-1133">Transmembrane helix</keyword>
<keyword evidence="1" id="KW-1003">Cell membrane</keyword>
<dbReference type="RefSeq" id="WP_186870309.1">
    <property type="nucleotide sequence ID" value="NZ_JACOOL010000008.1"/>
</dbReference>
<evidence type="ECO:0000256" key="3">
    <source>
        <dbReference type="ARBA" id="ARBA00022989"/>
    </source>
</evidence>
<evidence type="ECO:0000259" key="6">
    <source>
        <dbReference type="Pfam" id="PF06305"/>
    </source>
</evidence>
<dbReference type="AlphaFoldDB" id="A0A923L725"/>
<reference evidence="7" key="1">
    <citation type="submission" date="2020-08" db="EMBL/GenBank/DDBJ databases">
        <title>Genome public.</title>
        <authorList>
            <person name="Liu C."/>
            <person name="Sun Q."/>
        </authorList>
    </citation>
    <scope>NUCLEOTIDE SEQUENCE</scope>
    <source>
        <strain evidence="7">BX22</strain>
    </source>
</reference>
<organism evidence="7 8">
    <name type="scientific">Ornithinibacillus hominis</name>
    <dbReference type="NCBI Taxonomy" id="2763055"/>
    <lineage>
        <taxon>Bacteria</taxon>
        <taxon>Bacillati</taxon>
        <taxon>Bacillota</taxon>
        <taxon>Bacilli</taxon>
        <taxon>Bacillales</taxon>
        <taxon>Bacillaceae</taxon>
        <taxon>Ornithinibacillus</taxon>
    </lineage>
</organism>
<dbReference type="GO" id="GO:0005886">
    <property type="term" value="C:plasma membrane"/>
    <property type="evidence" value="ECO:0007669"/>
    <property type="project" value="InterPro"/>
</dbReference>
<feature type="transmembrane region" description="Helical" evidence="5">
    <location>
        <begin position="7"/>
        <end position="35"/>
    </location>
</feature>
<protein>
    <submittedName>
        <fullName evidence="7">DUF1049 domain-containing protein</fullName>
    </submittedName>
</protein>
<feature type="domain" description="Lipopolysaccharide assembly protein A" evidence="6">
    <location>
        <begin position="24"/>
        <end position="83"/>
    </location>
</feature>
<name>A0A923L725_9BACI</name>
<dbReference type="Proteomes" id="UP000637359">
    <property type="component" value="Unassembled WGS sequence"/>
</dbReference>
<keyword evidence="8" id="KW-1185">Reference proteome</keyword>
<keyword evidence="2 5" id="KW-0812">Transmembrane</keyword>
<dbReference type="EMBL" id="JACOOL010000008">
    <property type="protein sequence ID" value="MBC5637607.1"/>
    <property type="molecule type" value="Genomic_DNA"/>
</dbReference>
<evidence type="ECO:0000256" key="2">
    <source>
        <dbReference type="ARBA" id="ARBA00022692"/>
    </source>
</evidence>
<evidence type="ECO:0000313" key="7">
    <source>
        <dbReference type="EMBL" id="MBC5637607.1"/>
    </source>
</evidence>
<dbReference type="PANTHER" id="PTHR41335">
    <property type="entry name" value="MEMBRANE PROTEIN-RELATED"/>
    <property type="match status" value="1"/>
</dbReference>
<evidence type="ECO:0000256" key="5">
    <source>
        <dbReference type="SAM" id="Phobius"/>
    </source>
</evidence>
<proteinExistence type="predicted"/>
<dbReference type="PANTHER" id="PTHR41335:SF1">
    <property type="entry name" value="MEMBRANE PROTEIN"/>
    <property type="match status" value="1"/>
</dbReference>
<evidence type="ECO:0000256" key="1">
    <source>
        <dbReference type="ARBA" id="ARBA00022475"/>
    </source>
</evidence>
<accession>A0A923L725</accession>
<sequence length="109" mass="12100">MRGQTYVIVAIIFVILVAIFAVMNVSPVQVTYFFWQVESPLILVILFSVLMGGIITAAVGMVRMFKLQKEIKVIRRKNAALSQLVEDKNVAETNGGTQASKAIDVKRED</sequence>
<dbReference type="Pfam" id="PF06305">
    <property type="entry name" value="LapA_dom"/>
    <property type="match status" value="1"/>
</dbReference>
<gene>
    <name evidence="7" type="ORF">H8S33_12390</name>
</gene>
<keyword evidence="4 5" id="KW-0472">Membrane</keyword>
<dbReference type="InterPro" id="IPR010445">
    <property type="entry name" value="LapA_dom"/>
</dbReference>